<dbReference type="EMBL" id="JBHRZG010000001">
    <property type="protein sequence ID" value="MFC3831331.1"/>
    <property type="molecule type" value="Genomic_DNA"/>
</dbReference>
<accession>A0ABV7Z5E4</accession>
<dbReference type="Pfam" id="PF14081">
    <property type="entry name" value="DUF4262"/>
    <property type="match status" value="1"/>
</dbReference>
<sequence>MSTSDQPWPQPDDDYDEAVIRNIKQFGWHVVLIPEEDDLPAFAYTIGLQKSYGHPEVIVFGMSLENMHLMLNNVGILARDGHRQYDKNPSSEVIEGYEVAFRTVDQQHYREYLGTGMWFYQGFNFATLQMIWPDREGRFPWDDGFHAANLPRQPPLYL</sequence>
<protein>
    <submittedName>
        <fullName evidence="1">DUF4262 domain-containing protein</fullName>
    </submittedName>
</protein>
<name>A0ABV7Z5E4_9DEIO</name>
<proteinExistence type="predicted"/>
<dbReference type="RefSeq" id="WP_322473187.1">
    <property type="nucleotide sequence ID" value="NZ_JBHRZG010000001.1"/>
</dbReference>
<comment type="caution">
    <text evidence="1">The sequence shown here is derived from an EMBL/GenBank/DDBJ whole genome shotgun (WGS) entry which is preliminary data.</text>
</comment>
<organism evidence="1 2">
    <name type="scientific">Deinococcus rufus</name>
    <dbReference type="NCBI Taxonomy" id="2136097"/>
    <lineage>
        <taxon>Bacteria</taxon>
        <taxon>Thermotogati</taxon>
        <taxon>Deinococcota</taxon>
        <taxon>Deinococci</taxon>
        <taxon>Deinococcales</taxon>
        <taxon>Deinococcaceae</taxon>
        <taxon>Deinococcus</taxon>
    </lineage>
</organism>
<gene>
    <name evidence="1" type="ORF">ACFOSB_00450</name>
</gene>
<dbReference type="InterPro" id="IPR025358">
    <property type="entry name" value="DUF4262"/>
</dbReference>
<keyword evidence="2" id="KW-1185">Reference proteome</keyword>
<dbReference type="Proteomes" id="UP001595803">
    <property type="component" value="Unassembled WGS sequence"/>
</dbReference>
<evidence type="ECO:0000313" key="2">
    <source>
        <dbReference type="Proteomes" id="UP001595803"/>
    </source>
</evidence>
<evidence type="ECO:0000313" key="1">
    <source>
        <dbReference type="EMBL" id="MFC3831331.1"/>
    </source>
</evidence>
<reference evidence="2" key="1">
    <citation type="journal article" date="2019" name="Int. J. Syst. Evol. Microbiol.">
        <title>The Global Catalogue of Microorganisms (GCM) 10K type strain sequencing project: providing services to taxonomists for standard genome sequencing and annotation.</title>
        <authorList>
            <consortium name="The Broad Institute Genomics Platform"/>
            <consortium name="The Broad Institute Genome Sequencing Center for Infectious Disease"/>
            <person name="Wu L."/>
            <person name="Ma J."/>
        </authorList>
    </citation>
    <scope>NUCLEOTIDE SEQUENCE [LARGE SCALE GENOMIC DNA]</scope>
    <source>
        <strain evidence="2">CCTCC AB 2017081</strain>
    </source>
</reference>